<evidence type="ECO:0000256" key="1">
    <source>
        <dbReference type="SAM" id="SignalP"/>
    </source>
</evidence>
<feature type="signal peptide" evidence="1">
    <location>
        <begin position="1"/>
        <end position="24"/>
    </location>
</feature>
<dbReference type="KEGG" id="maqu:Maq22A_c07035"/>
<dbReference type="RefSeq" id="WP_060846198.1">
    <property type="nucleotide sequence ID" value="NZ_AP014704.1"/>
</dbReference>
<accession>A0A0C6F8R2</accession>
<keyword evidence="1" id="KW-0732">Signal</keyword>
<evidence type="ECO:0000313" key="3">
    <source>
        <dbReference type="Proteomes" id="UP000061432"/>
    </source>
</evidence>
<name>A0A0C6F8R2_9HYPH</name>
<dbReference type="AlphaFoldDB" id="A0A0C6F8R2"/>
<feature type="chain" id="PRO_5002189096" evidence="1">
    <location>
        <begin position="25"/>
        <end position="76"/>
    </location>
</feature>
<sequence>MPTRPTFTALLLLAGLMPLTPAQAGPAQDYMYQRRQLGRGQVCRPPLKFAAGACVRRCPAGYQDNGGYCRLRNMQR</sequence>
<dbReference type="PATRIC" id="fig|270351.10.peg.1338"/>
<organism evidence="2 3">
    <name type="scientific">Methylobacterium aquaticum</name>
    <dbReference type="NCBI Taxonomy" id="270351"/>
    <lineage>
        <taxon>Bacteria</taxon>
        <taxon>Pseudomonadati</taxon>
        <taxon>Pseudomonadota</taxon>
        <taxon>Alphaproteobacteria</taxon>
        <taxon>Hyphomicrobiales</taxon>
        <taxon>Methylobacteriaceae</taxon>
        <taxon>Methylobacterium</taxon>
    </lineage>
</organism>
<protein>
    <submittedName>
        <fullName evidence="2">Uncharacterized protein</fullName>
    </submittedName>
</protein>
<proteinExistence type="predicted"/>
<dbReference type="EMBL" id="AP014704">
    <property type="protein sequence ID" value="BAQ44743.1"/>
    <property type="molecule type" value="Genomic_DNA"/>
</dbReference>
<dbReference type="OrthoDB" id="8005445at2"/>
<reference evidence="2 3" key="1">
    <citation type="journal article" date="2015" name="Genome Announc.">
        <title>Complete Genome Sequence of Methylobacterium aquaticum Strain 22A, Isolated from Racomitrium japonicum Moss.</title>
        <authorList>
            <person name="Tani A."/>
            <person name="Ogura Y."/>
            <person name="Hayashi T."/>
            <person name="Kimbara K."/>
        </authorList>
    </citation>
    <scope>NUCLEOTIDE SEQUENCE [LARGE SCALE GENOMIC DNA]</scope>
    <source>
        <strain evidence="2 3">MA-22A</strain>
    </source>
</reference>
<reference evidence="3" key="2">
    <citation type="submission" date="2015-01" db="EMBL/GenBank/DDBJ databases">
        <title>Complete genome sequence of Methylobacterium aquaticum strain 22A.</title>
        <authorList>
            <person name="Tani A."/>
            <person name="Ogura Y."/>
            <person name="Hayashi T."/>
        </authorList>
    </citation>
    <scope>NUCLEOTIDE SEQUENCE [LARGE SCALE GENOMIC DNA]</scope>
    <source>
        <strain evidence="3">MA-22A</strain>
    </source>
</reference>
<evidence type="ECO:0000313" key="2">
    <source>
        <dbReference type="EMBL" id="BAQ44743.1"/>
    </source>
</evidence>
<gene>
    <name evidence="2" type="ORF">Maq22A_c07035</name>
</gene>
<dbReference type="Proteomes" id="UP000061432">
    <property type="component" value="Chromosome"/>
</dbReference>